<sequence length="36" mass="4074">VDYKIPEGCFSSLQQLKAMLISTRKKAAYIDKLNVT</sequence>
<feature type="non-terminal residue" evidence="1">
    <location>
        <position position="1"/>
    </location>
</feature>
<dbReference type="AlphaFoldDB" id="A0A382BAF5"/>
<name>A0A382BAF5_9ZZZZ</name>
<protein>
    <submittedName>
        <fullName evidence="1">Uncharacterized protein</fullName>
    </submittedName>
</protein>
<accession>A0A382BAF5</accession>
<gene>
    <name evidence="1" type="ORF">METZ01_LOCUS163077</name>
</gene>
<dbReference type="EMBL" id="UINC01028727">
    <property type="protein sequence ID" value="SVB10223.1"/>
    <property type="molecule type" value="Genomic_DNA"/>
</dbReference>
<reference evidence="1" key="1">
    <citation type="submission" date="2018-05" db="EMBL/GenBank/DDBJ databases">
        <authorList>
            <person name="Lanie J.A."/>
            <person name="Ng W.-L."/>
            <person name="Kazmierczak K.M."/>
            <person name="Andrzejewski T.M."/>
            <person name="Davidsen T.M."/>
            <person name="Wayne K.J."/>
            <person name="Tettelin H."/>
            <person name="Glass J.I."/>
            <person name="Rusch D."/>
            <person name="Podicherti R."/>
            <person name="Tsui H.-C.T."/>
            <person name="Winkler M.E."/>
        </authorList>
    </citation>
    <scope>NUCLEOTIDE SEQUENCE</scope>
</reference>
<evidence type="ECO:0000313" key="1">
    <source>
        <dbReference type="EMBL" id="SVB10223.1"/>
    </source>
</evidence>
<organism evidence="1">
    <name type="scientific">marine metagenome</name>
    <dbReference type="NCBI Taxonomy" id="408172"/>
    <lineage>
        <taxon>unclassified sequences</taxon>
        <taxon>metagenomes</taxon>
        <taxon>ecological metagenomes</taxon>
    </lineage>
</organism>
<proteinExistence type="predicted"/>